<comment type="caution">
    <text evidence="1">The sequence shown here is derived from an EMBL/GenBank/DDBJ whole genome shotgun (WGS) entry which is preliminary data.</text>
</comment>
<sequence>MGKIITAILIFTCCVAGVRYFIYGDTWNNMKSKNKEQKEMVDTTTVPTAFNTKTQVTYSLV</sequence>
<gene>
    <name evidence="1" type="ORF">O0535_21990</name>
</gene>
<reference evidence="1" key="1">
    <citation type="submission" date="2022-09" db="EMBL/GenBank/DDBJ databases">
        <title>Genome analysis and characterization of larvicidal activity of Brevibacillus strains.</title>
        <authorList>
            <person name="Patrusheva E.V."/>
            <person name="Izotova A.O."/>
            <person name="Toshchakov S.V."/>
            <person name="Sineoky S.P."/>
        </authorList>
    </citation>
    <scope>NUCLEOTIDE SEQUENCE</scope>
    <source>
        <strain evidence="1">VKPM_B-13244</strain>
    </source>
</reference>
<evidence type="ECO:0000313" key="1">
    <source>
        <dbReference type="EMBL" id="MCZ0833381.1"/>
    </source>
</evidence>
<dbReference type="EMBL" id="JAPTNG010000023">
    <property type="protein sequence ID" value="MCZ0833381.1"/>
    <property type="molecule type" value="Genomic_DNA"/>
</dbReference>
<organism evidence="1 2">
    <name type="scientific">Brevibacillus halotolerans</name>
    <dbReference type="NCBI Taxonomy" id="1507437"/>
    <lineage>
        <taxon>Bacteria</taxon>
        <taxon>Bacillati</taxon>
        <taxon>Bacillota</taxon>
        <taxon>Bacilli</taxon>
        <taxon>Bacillales</taxon>
        <taxon>Paenibacillaceae</taxon>
        <taxon>Brevibacillus</taxon>
    </lineage>
</organism>
<dbReference type="RefSeq" id="WP_258418327.1">
    <property type="nucleotide sequence ID" value="NZ_JAPTNG010000023.1"/>
</dbReference>
<name>A0ABT4I2U8_9BACL</name>
<proteinExistence type="predicted"/>
<dbReference type="Proteomes" id="UP001067708">
    <property type="component" value="Unassembled WGS sequence"/>
</dbReference>
<accession>A0ABT4I2U8</accession>
<protein>
    <submittedName>
        <fullName evidence="1">Uncharacterized protein</fullName>
    </submittedName>
</protein>
<evidence type="ECO:0000313" key="2">
    <source>
        <dbReference type="Proteomes" id="UP001067708"/>
    </source>
</evidence>
<keyword evidence="2" id="KW-1185">Reference proteome</keyword>